<evidence type="ECO:0008006" key="4">
    <source>
        <dbReference type="Google" id="ProtNLM"/>
    </source>
</evidence>
<dbReference type="AlphaFoldDB" id="A0A6A6SSC7"/>
<sequence length="244" mass="28288">MPADRTTTSNEWNDDLDEQLARLRCAGRTWDEVAQTLGFESTRACRTRFDRLKFEFDGYKGGLTVEISVQISEARNFVLQCTWPQLHFLGDRKVKQLLGATLYRELKDLNCPPLAIQQPLRRVRDVRQLRRILPQLQDVDFPPSAIQQPLSQQRPVPQQMQDLECPPSAKLQDKSKENKSAKSGPPNRRDPEKVDHNIRMSLRRRAQGKEILYLHSGNGTLWCANDWREPPEPLQDRGEITYSR</sequence>
<proteinExistence type="predicted"/>
<name>A0A6A6SSC7_9PLEO</name>
<dbReference type="Proteomes" id="UP000799324">
    <property type="component" value="Unassembled WGS sequence"/>
</dbReference>
<protein>
    <recommendedName>
        <fullName evidence="4">Myb-like domain-containing protein</fullName>
    </recommendedName>
</protein>
<feature type="region of interest" description="Disordered" evidence="1">
    <location>
        <begin position="167"/>
        <end position="199"/>
    </location>
</feature>
<accession>A0A6A6SSC7</accession>
<gene>
    <name evidence="2" type="ORF">K491DRAFT_731046</name>
</gene>
<feature type="compositionally biased region" description="Basic and acidic residues" evidence="1">
    <location>
        <begin position="187"/>
        <end position="198"/>
    </location>
</feature>
<keyword evidence="3" id="KW-1185">Reference proteome</keyword>
<evidence type="ECO:0000256" key="1">
    <source>
        <dbReference type="SAM" id="MobiDB-lite"/>
    </source>
</evidence>
<evidence type="ECO:0000313" key="2">
    <source>
        <dbReference type="EMBL" id="KAF2650686.1"/>
    </source>
</evidence>
<dbReference type="EMBL" id="MU004447">
    <property type="protein sequence ID" value="KAF2650686.1"/>
    <property type="molecule type" value="Genomic_DNA"/>
</dbReference>
<evidence type="ECO:0000313" key="3">
    <source>
        <dbReference type="Proteomes" id="UP000799324"/>
    </source>
</evidence>
<feature type="compositionally biased region" description="Basic and acidic residues" evidence="1">
    <location>
        <begin position="171"/>
        <end position="180"/>
    </location>
</feature>
<organism evidence="2 3">
    <name type="scientific">Lophiostoma macrostomum CBS 122681</name>
    <dbReference type="NCBI Taxonomy" id="1314788"/>
    <lineage>
        <taxon>Eukaryota</taxon>
        <taxon>Fungi</taxon>
        <taxon>Dikarya</taxon>
        <taxon>Ascomycota</taxon>
        <taxon>Pezizomycotina</taxon>
        <taxon>Dothideomycetes</taxon>
        <taxon>Pleosporomycetidae</taxon>
        <taxon>Pleosporales</taxon>
        <taxon>Lophiostomataceae</taxon>
        <taxon>Lophiostoma</taxon>
    </lineage>
</organism>
<reference evidence="2" key="1">
    <citation type="journal article" date="2020" name="Stud. Mycol.">
        <title>101 Dothideomycetes genomes: a test case for predicting lifestyles and emergence of pathogens.</title>
        <authorList>
            <person name="Haridas S."/>
            <person name="Albert R."/>
            <person name="Binder M."/>
            <person name="Bloem J."/>
            <person name="Labutti K."/>
            <person name="Salamov A."/>
            <person name="Andreopoulos B."/>
            <person name="Baker S."/>
            <person name="Barry K."/>
            <person name="Bills G."/>
            <person name="Bluhm B."/>
            <person name="Cannon C."/>
            <person name="Castanera R."/>
            <person name="Culley D."/>
            <person name="Daum C."/>
            <person name="Ezra D."/>
            <person name="Gonzalez J."/>
            <person name="Henrissat B."/>
            <person name="Kuo A."/>
            <person name="Liang C."/>
            <person name="Lipzen A."/>
            <person name="Lutzoni F."/>
            <person name="Magnuson J."/>
            <person name="Mondo S."/>
            <person name="Nolan M."/>
            <person name="Ohm R."/>
            <person name="Pangilinan J."/>
            <person name="Park H.-J."/>
            <person name="Ramirez L."/>
            <person name="Alfaro M."/>
            <person name="Sun H."/>
            <person name="Tritt A."/>
            <person name="Yoshinaga Y."/>
            <person name="Zwiers L.-H."/>
            <person name="Turgeon B."/>
            <person name="Goodwin S."/>
            <person name="Spatafora J."/>
            <person name="Crous P."/>
            <person name="Grigoriev I."/>
        </authorList>
    </citation>
    <scope>NUCLEOTIDE SEQUENCE</scope>
    <source>
        <strain evidence="2">CBS 122681</strain>
    </source>
</reference>